<sequence>MSGWRIPADVAHVATDETVFVAPVPDGPIYTLTGVSAVIWAAAGSQTANVAQRVATELDVPETDIAGQVAQFIDELCGLGLLEPLPTDPE</sequence>
<name>A0A645H577_9ZZZZ</name>
<proteinExistence type="predicted"/>
<dbReference type="AlphaFoldDB" id="A0A645H577"/>
<organism evidence="1">
    <name type="scientific">bioreactor metagenome</name>
    <dbReference type="NCBI Taxonomy" id="1076179"/>
    <lineage>
        <taxon>unclassified sequences</taxon>
        <taxon>metagenomes</taxon>
        <taxon>ecological metagenomes</taxon>
    </lineage>
</organism>
<dbReference type="EMBL" id="VSSQ01087033">
    <property type="protein sequence ID" value="MPN34148.1"/>
    <property type="molecule type" value="Genomic_DNA"/>
</dbReference>
<protein>
    <recommendedName>
        <fullName evidence="2">Coenzyme PQQ synthesis protein D</fullName>
    </recommendedName>
</protein>
<comment type="caution">
    <text evidence="1">The sequence shown here is derived from an EMBL/GenBank/DDBJ whole genome shotgun (WGS) entry which is preliminary data.</text>
</comment>
<accession>A0A645H577</accession>
<evidence type="ECO:0008006" key="2">
    <source>
        <dbReference type="Google" id="ProtNLM"/>
    </source>
</evidence>
<dbReference type="InterPro" id="IPR008792">
    <property type="entry name" value="PQQD"/>
</dbReference>
<evidence type="ECO:0000313" key="1">
    <source>
        <dbReference type="EMBL" id="MPN34148.1"/>
    </source>
</evidence>
<dbReference type="Pfam" id="PF05402">
    <property type="entry name" value="PqqD"/>
    <property type="match status" value="1"/>
</dbReference>
<reference evidence="1" key="1">
    <citation type="submission" date="2019-08" db="EMBL/GenBank/DDBJ databases">
        <authorList>
            <person name="Kucharzyk K."/>
            <person name="Murdoch R.W."/>
            <person name="Higgins S."/>
            <person name="Loffler F."/>
        </authorList>
    </citation>
    <scope>NUCLEOTIDE SEQUENCE</scope>
</reference>
<gene>
    <name evidence="1" type="ORF">SDC9_181641</name>
</gene>